<dbReference type="GO" id="GO:0019825">
    <property type="term" value="F:oxygen binding"/>
    <property type="evidence" value="ECO:0007669"/>
    <property type="project" value="InterPro"/>
</dbReference>
<dbReference type="SUPFAM" id="SSF46458">
    <property type="entry name" value="Globin-like"/>
    <property type="match status" value="1"/>
</dbReference>
<feature type="domain" description="Globin" evidence="8">
    <location>
        <begin position="14"/>
        <end position="145"/>
    </location>
</feature>
<organism evidence="9 10">
    <name type="scientific">Salarias fasciatus</name>
    <name type="common">Jewelled blenny</name>
    <name type="synonym">Blennius fasciatus</name>
    <dbReference type="NCBI Taxonomy" id="181472"/>
    <lineage>
        <taxon>Eukaryota</taxon>
        <taxon>Metazoa</taxon>
        <taxon>Chordata</taxon>
        <taxon>Craniata</taxon>
        <taxon>Vertebrata</taxon>
        <taxon>Euteleostomi</taxon>
        <taxon>Actinopterygii</taxon>
        <taxon>Neopterygii</taxon>
        <taxon>Teleostei</taxon>
        <taxon>Neoteleostei</taxon>
        <taxon>Acanthomorphata</taxon>
        <taxon>Ovalentaria</taxon>
        <taxon>Blenniimorphae</taxon>
        <taxon>Blenniiformes</taxon>
        <taxon>Blennioidei</taxon>
        <taxon>Blenniidae</taxon>
        <taxon>Salariinae</taxon>
        <taxon>Salarias</taxon>
    </lineage>
</organism>
<dbReference type="GO" id="GO:0004601">
    <property type="term" value="F:peroxidase activity"/>
    <property type="evidence" value="ECO:0007669"/>
    <property type="project" value="TreeGrafter"/>
</dbReference>
<dbReference type="PROSITE" id="PS01033">
    <property type="entry name" value="GLOBIN"/>
    <property type="match status" value="1"/>
</dbReference>
<evidence type="ECO:0000256" key="7">
    <source>
        <dbReference type="RuleBase" id="RU000356"/>
    </source>
</evidence>
<evidence type="ECO:0000256" key="3">
    <source>
        <dbReference type="ARBA" id="ARBA00022617"/>
    </source>
</evidence>
<dbReference type="InterPro" id="IPR012292">
    <property type="entry name" value="Globin/Proto"/>
</dbReference>
<keyword evidence="4 7" id="KW-0561">Oxygen transport</keyword>
<dbReference type="GO" id="GO:0005344">
    <property type="term" value="F:oxygen carrier activity"/>
    <property type="evidence" value="ECO:0007669"/>
    <property type="project" value="UniProtKB-KW"/>
</dbReference>
<dbReference type="GO" id="GO:0031838">
    <property type="term" value="C:haptoglobin-hemoglobin complex"/>
    <property type="evidence" value="ECO:0007669"/>
    <property type="project" value="TreeGrafter"/>
</dbReference>
<keyword evidence="5" id="KW-0479">Metal-binding</keyword>
<proteinExistence type="inferred from homology"/>
<evidence type="ECO:0000256" key="2">
    <source>
        <dbReference type="ARBA" id="ARBA00022448"/>
    </source>
</evidence>
<protein>
    <recommendedName>
        <fullName evidence="8">Globin domain-containing protein</fullName>
    </recommendedName>
</protein>
<dbReference type="GO" id="GO:0020037">
    <property type="term" value="F:heme binding"/>
    <property type="evidence" value="ECO:0007669"/>
    <property type="project" value="InterPro"/>
</dbReference>
<evidence type="ECO:0000313" key="9">
    <source>
        <dbReference type="Ensembl" id="ENSSFAP00005007545.1"/>
    </source>
</evidence>
<evidence type="ECO:0000313" key="10">
    <source>
        <dbReference type="Proteomes" id="UP000472267"/>
    </source>
</evidence>
<dbReference type="Gene3D" id="1.10.490.10">
    <property type="entry name" value="Globins"/>
    <property type="match status" value="1"/>
</dbReference>
<dbReference type="GO" id="GO:0031720">
    <property type="term" value="F:haptoglobin binding"/>
    <property type="evidence" value="ECO:0007669"/>
    <property type="project" value="TreeGrafter"/>
</dbReference>
<dbReference type="GO" id="GO:0005833">
    <property type="term" value="C:hemoglobin complex"/>
    <property type="evidence" value="ECO:0007669"/>
    <property type="project" value="TreeGrafter"/>
</dbReference>
<evidence type="ECO:0000256" key="5">
    <source>
        <dbReference type="ARBA" id="ARBA00022723"/>
    </source>
</evidence>
<dbReference type="PANTHER" id="PTHR11442:SF41">
    <property type="entry name" value="HEMOGLOBIN SUBUNIT ZETA"/>
    <property type="match status" value="1"/>
</dbReference>
<keyword evidence="10" id="KW-1185">Reference proteome</keyword>
<dbReference type="GO" id="GO:0042744">
    <property type="term" value="P:hydrogen peroxide catabolic process"/>
    <property type="evidence" value="ECO:0007669"/>
    <property type="project" value="TreeGrafter"/>
</dbReference>
<dbReference type="InParanoid" id="A0A672FS36"/>
<comment type="similarity">
    <text evidence="1 7">Belongs to the globin family.</text>
</comment>
<dbReference type="GO" id="GO:0046872">
    <property type="term" value="F:metal ion binding"/>
    <property type="evidence" value="ECO:0007669"/>
    <property type="project" value="UniProtKB-KW"/>
</dbReference>
<dbReference type="InterPro" id="IPR009050">
    <property type="entry name" value="Globin-like_sf"/>
</dbReference>
<keyword evidence="3 7" id="KW-0349">Heme</keyword>
<dbReference type="GO" id="GO:0043177">
    <property type="term" value="F:organic acid binding"/>
    <property type="evidence" value="ECO:0007669"/>
    <property type="project" value="TreeGrafter"/>
</dbReference>
<evidence type="ECO:0000256" key="6">
    <source>
        <dbReference type="ARBA" id="ARBA00023004"/>
    </source>
</evidence>
<evidence type="ECO:0000259" key="8">
    <source>
        <dbReference type="PROSITE" id="PS01033"/>
    </source>
</evidence>
<reference evidence="9" key="3">
    <citation type="submission" date="2025-09" db="UniProtKB">
        <authorList>
            <consortium name="Ensembl"/>
        </authorList>
    </citation>
    <scope>IDENTIFICATION</scope>
</reference>
<reference evidence="9" key="2">
    <citation type="submission" date="2025-08" db="UniProtKB">
        <authorList>
            <consortium name="Ensembl"/>
        </authorList>
    </citation>
    <scope>IDENTIFICATION</scope>
</reference>
<dbReference type="AlphaFoldDB" id="A0A672FS36"/>
<dbReference type="Ensembl" id="ENSSFAT00005007935.1">
    <property type="protein sequence ID" value="ENSSFAP00005007545.1"/>
    <property type="gene ID" value="ENSSFAG00005004473.1"/>
</dbReference>
<evidence type="ECO:0000256" key="1">
    <source>
        <dbReference type="ARBA" id="ARBA00008705"/>
    </source>
</evidence>
<dbReference type="Pfam" id="PF00042">
    <property type="entry name" value="Globin"/>
    <property type="match status" value="1"/>
</dbReference>
<dbReference type="InterPro" id="IPR050056">
    <property type="entry name" value="Hemoglobin_oxygen_transport"/>
</dbReference>
<reference evidence="9" key="1">
    <citation type="submission" date="2019-06" db="EMBL/GenBank/DDBJ databases">
        <authorList>
            <consortium name="Wellcome Sanger Institute Data Sharing"/>
        </authorList>
    </citation>
    <scope>NUCLEOTIDE SEQUENCE [LARGE SCALE GENOMIC DNA]</scope>
</reference>
<accession>A0A672FS36</accession>
<keyword evidence="6" id="KW-0408">Iron</keyword>
<name>A0A672FS36_SALFA</name>
<sequence>MISDFFFQKLKCDRLNSDVKQHGLHKAALVNLSQLFGRKAAVNLANASMLVVYPQTKTYFSHWQDLMMAGVAEAVEKIDDLVAGLQNLSELHIIYNFVPVFPQILSHNLMVVMAKQFRKDFTPEVQVSMDKFLTLVGLALSEKFR</sequence>
<dbReference type="Proteomes" id="UP000472267">
    <property type="component" value="Chromosome 4"/>
</dbReference>
<keyword evidence="2 7" id="KW-0813">Transport</keyword>
<dbReference type="InterPro" id="IPR000971">
    <property type="entry name" value="Globin"/>
</dbReference>
<evidence type="ECO:0000256" key="4">
    <source>
        <dbReference type="ARBA" id="ARBA00022621"/>
    </source>
</evidence>
<dbReference type="GO" id="GO:0072562">
    <property type="term" value="C:blood microparticle"/>
    <property type="evidence" value="ECO:0007669"/>
    <property type="project" value="TreeGrafter"/>
</dbReference>
<dbReference type="PANTHER" id="PTHR11442">
    <property type="entry name" value="HEMOGLOBIN FAMILY MEMBER"/>
    <property type="match status" value="1"/>
</dbReference>